<comment type="caution">
    <text evidence="2">The sequence shown here is derived from an EMBL/GenBank/DDBJ whole genome shotgun (WGS) entry which is preliminary data.</text>
</comment>
<dbReference type="AlphaFoldDB" id="A0A2P6QXB2"/>
<evidence type="ECO:0000313" key="2">
    <source>
        <dbReference type="EMBL" id="PRQ38838.1"/>
    </source>
</evidence>
<name>A0A2P6QXB2_ROSCH</name>
<keyword evidence="3" id="KW-1185">Reference proteome</keyword>
<organism evidence="2 3">
    <name type="scientific">Rosa chinensis</name>
    <name type="common">China rose</name>
    <dbReference type="NCBI Taxonomy" id="74649"/>
    <lineage>
        <taxon>Eukaryota</taxon>
        <taxon>Viridiplantae</taxon>
        <taxon>Streptophyta</taxon>
        <taxon>Embryophyta</taxon>
        <taxon>Tracheophyta</taxon>
        <taxon>Spermatophyta</taxon>
        <taxon>Magnoliopsida</taxon>
        <taxon>eudicotyledons</taxon>
        <taxon>Gunneridae</taxon>
        <taxon>Pentapetalae</taxon>
        <taxon>rosids</taxon>
        <taxon>fabids</taxon>
        <taxon>Rosales</taxon>
        <taxon>Rosaceae</taxon>
        <taxon>Rosoideae</taxon>
        <taxon>Rosoideae incertae sedis</taxon>
        <taxon>Rosa</taxon>
    </lineage>
</organism>
<protein>
    <submittedName>
        <fullName evidence="2">Uncharacterized protein</fullName>
    </submittedName>
</protein>
<dbReference type="EMBL" id="PDCK01000042">
    <property type="protein sequence ID" value="PRQ38838.1"/>
    <property type="molecule type" value="Genomic_DNA"/>
</dbReference>
<accession>A0A2P6QXB2</accession>
<dbReference type="Gramene" id="PRQ38838">
    <property type="protein sequence ID" value="PRQ38838"/>
    <property type="gene ID" value="RchiOBHm_Chr4g0418391"/>
</dbReference>
<sequence>MCVLLGPKVCKRCSYTLSPKWSPNRQGDKRTRCRDIFEFQVMGYFHNHGPPLLEKRPSMSGGSPEKFA</sequence>
<dbReference type="Proteomes" id="UP000238479">
    <property type="component" value="Chromosome 4"/>
</dbReference>
<proteinExistence type="predicted"/>
<reference evidence="2 3" key="1">
    <citation type="journal article" date="2018" name="Nat. Genet.">
        <title>The Rosa genome provides new insights in the design of modern roses.</title>
        <authorList>
            <person name="Bendahmane M."/>
        </authorList>
    </citation>
    <scope>NUCLEOTIDE SEQUENCE [LARGE SCALE GENOMIC DNA]</scope>
    <source>
        <strain evidence="3">cv. Old Blush</strain>
    </source>
</reference>
<evidence type="ECO:0000256" key="1">
    <source>
        <dbReference type="SAM" id="MobiDB-lite"/>
    </source>
</evidence>
<evidence type="ECO:0000313" key="3">
    <source>
        <dbReference type="Proteomes" id="UP000238479"/>
    </source>
</evidence>
<feature type="region of interest" description="Disordered" evidence="1">
    <location>
        <begin position="48"/>
        <end position="68"/>
    </location>
</feature>
<gene>
    <name evidence="2" type="ORF">RchiOBHm_Chr4g0418391</name>
</gene>